<dbReference type="EMBL" id="QKWP01001386">
    <property type="protein sequence ID" value="RIB09358.1"/>
    <property type="molecule type" value="Genomic_DNA"/>
</dbReference>
<evidence type="ECO:0000313" key="2">
    <source>
        <dbReference type="Proteomes" id="UP000266673"/>
    </source>
</evidence>
<dbReference type="AlphaFoldDB" id="A0A397UJF3"/>
<keyword evidence="2" id="KW-1185">Reference proteome</keyword>
<sequence>MSSIFCTISFIKNVSEFPKCCQGPLFAELIMIEQNTSLNILILDNFPTIHDLPISPAFGVFTGHVQDASTIKGETAAFRLRRDAYDSVTSSKDMMSILCKYKPAGWHQNMSDTTQQQPIFSVAGE</sequence>
<name>A0A397UJF3_9GLOM</name>
<accession>A0A397UJF3</accession>
<comment type="caution">
    <text evidence="1">The sequence shown here is derived from an EMBL/GenBank/DDBJ whole genome shotgun (WGS) entry which is preliminary data.</text>
</comment>
<evidence type="ECO:0000313" key="1">
    <source>
        <dbReference type="EMBL" id="RIB09358.1"/>
    </source>
</evidence>
<proteinExistence type="predicted"/>
<reference evidence="1 2" key="1">
    <citation type="submission" date="2018-06" db="EMBL/GenBank/DDBJ databases">
        <title>Comparative genomics reveals the genomic features of Rhizophagus irregularis, R. cerebriforme, R. diaphanum and Gigaspora rosea, and their symbiotic lifestyle signature.</title>
        <authorList>
            <person name="Morin E."/>
            <person name="San Clemente H."/>
            <person name="Chen E.C.H."/>
            <person name="De La Providencia I."/>
            <person name="Hainaut M."/>
            <person name="Kuo A."/>
            <person name="Kohler A."/>
            <person name="Murat C."/>
            <person name="Tang N."/>
            <person name="Roy S."/>
            <person name="Loubradou J."/>
            <person name="Henrissat B."/>
            <person name="Grigoriev I.V."/>
            <person name="Corradi N."/>
            <person name="Roux C."/>
            <person name="Martin F.M."/>
        </authorList>
    </citation>
    <scope>NUCLEOTIDE SEQUENCE [LARGE SCALE GENOMIC DNA]</scope>
    <source>
        <strain evidence="1 2">DAOM 194757</strain>
    </source>
</reference>
<dbReference type="Proteomes" id="UP000266673">
    <property type="component" value="Unassembled WGS sequence"/>
</dbReference>
<dbReference type="OrthoDB" id="2358498at2759"/>
<gene>
    <name evidence="1" type="ORF">C2G38_2044395</name>
</gene>
<protein>
    <submittedName>
        <fullName evidence="1">Uncharacterized protein</fullName>
    </submittedName>
</protein>
<organism evidence="1 2">
    <name type="scientific">Gigaspora rosea</name>
    <dbReference type="NCBI Taxonomy" id="44941"/>
    <lineage>
        <taxon>Eukaryota</taxon>
        <taxon>Fungi</taxon>
        <taxon>Fungi incertae sedis</taxon>
        <taxon>Mucoromycota</taxon>
        <taxon>Glomeromycotina</taxon>
        <taxon>Glomeromycetes</taxon>
        <taxon>Diversisporales</taxon>
        <taxon>Gigasporaceae</taxon>
        <taxon>Gigaspora</taxon>
    </lineage>
</organism>